<comment type="caution">
    <text evidence="1">The sequence shown here is derived from an EMBL/GenBank/DDBJ whole genome shotgun (WGS) entry which is preliminary data.</text>
</comment>
<sequence length="347" mass="40093">MQKYNIHTVQKDETLKSIASLYGLDKDALKLFHNNHCAVKDMILINLNGQKELFVPRTAVADKNVLVKFGKGNSLTLQLENSVRRYSVVITIEKGESKNELKYEVSVRWLKTEKGHHFFEIDRTSNLYLNEEEVNEIADLLAYRTSGVLYPLQISTDEHGRFETVENAEVFSKRWTTVKEELYKEFEGETVDEYCGKIEKVISQPEAINLYIKNDYFIRALFFGIYQSFGKDYRTEMTTTFPVVDNAIEPRYKLTLETDPLKEETGLITIEGSGKLYEERDIDDFIRRSPFSLIIEDDPVMNEEGTFRLISYLKGETSLPESLYLECSIMLQEEKKISVSVSGIDKS</sequence>
<evidence type="ECO:0000313" key="2">
    <source>
        <dbReference type="Proteomes" id="UP000316437"/>
    </source>
</evidence>
<organism evidence="1 2">
    <name type="scientific">Chryseobacterium aquifrigidense</name>
    <dbReference type="NCBI Taxonomy" id="558021"/>
    <lineage>
        <taxon>Bacteria</taxon>
        <taxon>Pseudomonadati</taxon>
        <taxon>Bacteroidota</taxon>
        <taxon>Flavobacteriia</taxon>
        <taxon>Flavobacteriales</taxon>
        <taxon>Weeksellaceae</taxon>
        <taxon>Chryseobacterium group</taxon>
        <taxon>Chryseobacterium</taxon>
    </lineage>
</organism>
<proteinExistence type="predicted"/>
<evidence type="ECO:0000313" key="1">
    <source>
        <dbReference type="EMBL" id="TQM22717.1"/>
    </source>
</evidence>
<keyword evidence="2" id="KW-1185">Reference proteome</keyword>
<reference evidence="1 2" key="1">
    <citation type="submission" date="2019-06" db="EMBL/GenBank/DDBJ databases">
        <title>Sorghum-associated microbial communities from plants grown in Nebraska, USA.</title>
        <authorList>
            <person name="Schachtman D."/>
        </authorList>
    </citation>
    <scope>NUCLEOTIDE SEQUENCE [LARGE SCALE GENOMIC DNA]</scope>
    <source>
        <strain evidence="1 2">110</strain>
    </source>
</reference>
<name>A0A543EMA0_9FLAO</name>
<accession>A0A543EMA0</accession>
<gene>
    <name evidence="1" type="ORF">FB551_2436</name>
</gene>
<dbReference type="Proteomes" id="UP000316437">
    <property type="component" value="Unassembled WGS sequence"/>
</dbReference>
<evidence type="ECO:0008006" key="3">
    <source>
        <dbReference type="Google" id="ProtNLM"/>
    </source>
</evidence>
<protein>
    <recommendedName>
        <fullName evidence="3">LysM domain-containing protein</fullName>
    </recommendedName>
</protein>
<dbReference type="AlphaFoldDB" id="A0A543EMA0"/>
<dbReference type="EMBL" id="VFPD01000001">
    <property type="protein sequence ID" value="TQM22717.1"/>
    <property type="molecule type" value="Genomic_DNA"/>
</dbReference>
<dbReference type="RefSeq" id="WP_142017660.1">
    <property type="nucleotide sequence ID" value="NZ_VFPD01000001.1"/>
</dbReference>